<dbReference type="InterPro" id="IPR020287">
    <property type="entry name" value="Tail_sheath_C"/>
</dbReference>
<organism evidence="3 4">
    <name type="scientific">Helicovermis profundi</name>
    <dbReference type="NCBI Taxonomy" id="3065157"/>
    <lineage>
        <taxon>Bacteria</taxon>
        <taxon>Bacillati</taxon>
        <taxon>Bacillota</taxon>
        <taxon>Clostridia</taxon>
        <taxon>Helicovermis</taxon>
    </lineage>
</organism>
<feature type="domain" description="Tail sheath protein C-terminal" evidence="2">
    <location>
        <begin position="226"/>
        <end position="347"/>
    </location>
</feature>
<evidence type="ECO:0000313" key="4">
    <source>
        <dbReference type="Proteomes" id="UP001321786"/>
    </source>
</evidence>
<evidence type="ECO:0000256" key="1">
    <source>
        <dbReference type="ARBA" id="ARBA00008005"/>
    </source>
</evidence>
<sequence>MGRPNIDVVFKELASTVIKRSSNGVAALIIKDNTDKTFSTVVISSEDQIDELKFTAENVSFIKDVLLGGVIKVIVSRVDVEEVEVIETGVNQIANIFYNWIAIADGTSLEHTELSVKVKSMDSIQSVVFNIPSDHERIVNFANTSVTKESGVINGEKYIARVLGLICGCNLTESTTYKILDDLISVVEPIDIDTAVDQGQFLLFNDEEVVRVARGVNSLLTIGENKTDDMKKITIMETLLLIQRDIKSSFKNLYIGKYKNNYDNQVIFFSAVNDYLNVLAYQEILENNYNNHVEIDIEAQKNALAIIKPEVIEWSDKEIKNYPYRSSVFAKTYIRVNDAIEDLNFNLYLV</sequence>
<reference evidence="3 4" key="1">
    <citation type="submission" date="2023-08" db="EMBL/GenBank/DDBJ databases">
        <title>Helicovermis profunda gen. nov., sp. nov., a novel mesophilic, fermentative bacterium within the Bacillota from a deep-sea hydrothermal vent chimney.</title>
        <authorList>
            <person name="Miyazaki U."/>
            <person name="Mizutani D."/>
            <person name="Hashimoto Y."/>
            <person name="Tame A."/>
            <person name="Sawayama S."/>
            <person name="Miyazaki J."/>
            <person name="Takai K."/>
            <person name="Nakagawa S."/>
        </authorList>
    </citation>
    <scope>NUCLEOTIDE SEQUENCE [LARGE SCALE GENOMIC DNA]</scope>
    <source>
        <strain evidence="3 4">S502</strain>
    </source>
</reference>
<keyword evidence="4" id="KW-1185">Reference proteome</keyword>
<dbReference type="Proteomes" id="UP001321786">
    <property type="component" value="Chromosome"/>
</dbReference>
<evidence type="ECO:0000313" key="3">
    <source>
        <dbReference type="EMBL" id="BEP28814.1"/>
    </source>
</evidence>
<dbReference type="KEGG" id="hprf:HLPR_11450"/>
<comment type="similarity">
    <text evidence="1">Belongs to the myoviridae tail sheath protein family.</text>
</comment>
<dbReference type="RefSeq" id="WP_338537119.1">
    <property type="nucleotide sequence ID" value="NZ_AP028654.1"/>
</dbReference>
<dbReference type="Pfam" id="PF17482">
    <property type="entry name" value="Phage_sheath_1C"/>
    <property type="match status" value="1"/>
</dbReference>
<gene>
    <name evidence="3" type="ORF">HLPR_11450</name>
</gene>
<accession>A0AAU9ELA6</accession>
<dbReference type="AlphaFoldDB" id="A0AAU9ELA6"/>
<dbReference type="Gene3D" id="3.30.1370.220">
    <property type="match status" value="1"/>
</dbReference>
<evidence type="ECO:0000259" key="2">
    <source>
        <dbReference type="Pfam" id="PF17482"/>
    </source>
</evidence>
<protein>
    <submittedName>
        <fullName evidence="3">Phage tail sheath subtilisin-like domain-containing protein</fullName>
    </submittedName>
</protein>
<dbReference type="EMBL" id="AP028654">
    <property type="protein sequence ID" value="BEP28814.1"/>
    <property type="molecule type" value="Genomic_DNA"/>
</dbReference>
<proteinExistence type="inferred from homology"/>
<name>A0AAU9ELA6_9FIRM</name>
<dbReference type="Gene3D" id="3.40.50.11790">
    <property type="match status" value="1"/>
</dbReference>